<dbReference type="PANTHER" id="PTHR45872:SF2">
    <property type="entry name" value="RHO GUANINE NUCLEOTIDE EXCHANGE FACTOR 2, ISOFORM D"/>
    <property type="match status" value="1"/>
</dbReference>
<dbReference type="SMART" id="SM00325">
    <property type="entry name" value="RhoGEF"/>
    <property type="match status" value="1"/>
</dbReference>
<dbReference type="GO" id="GO:0005085">
    <property type="term" value="F:guanyl-nucleotide exchange factor activity"/>
    <property type="evidence" value="ECO:0007669"/>
    <property type="project" value="InterPro"/>
</dbReference>
<dbReference type="Gene3D" id="1.20.900.10">
    <property type="entry name" value="Dbl homology (DH) domain"/>
    <property type="match status" value="1"/>
</dbReference>
<dbReference type="Proteomes" id="UP000007799">
    <property type="component" value="Unassembled WGS sequence"/>
</dbReference>
<dbReference type="InParanoid" id="F2TXL7"/>
<dbReference type="GO" id="GO:0007186">
    <property type="term" value="P:G protein-coupled receptor signaling pathway"/>
    <property type="evidence" value="ECO:0007669"/>
    <property type="project" value="TreeGrafter"/>
</dbReference>
<dbReference type="InterPro" id="IPR000219">
    <property type="entry name" value="DH_dom"/>
</dbReference>
<dbReference type="Gene3D" id="2.30.42.10">
    <property type="match status" value="1"/>
</dbReference>
<evidence type="ECO:0008006" key="5">
    <source>
        <dbReference type="Google" id="ProtNLM"/>
    </source>
</evidence>
<sequence length="524" mass="58696">MAFLKRKLRRSTSTTSIDSQQSQVSVSSIASNVSRVSVTPKVADDAISTTSSQLDEHKFDAYLTFCANQTPAIEVYTQQKGDNARFAEVMAQCDAKVEESGGFDLPSFLLKGMQRLLKYQPLLENALRATTPEKREEHRNLQKAIERMGKVAFKVNEAVRECENARRLPVLEKQLVVESLRPWVGRPAFDTNLSSDPTRRLLLEGALKLVRPVLGDERRLLDVHAILVSDMLLVTVEKEGRYCLRETKDIVPVIKLNNITDIRGEITSSTRERTTLMLEVGSAAREIHPPPSPLLVRDSPRPVVRSPQRRTLRFEAATTTALRTWVVELLRAREAVRTKYAELQRTQSRNSFALPDGDFAVTLLVSTTFEDDGSMRAAGIEHVQQQVPDWEISFEQGDDGEEGPTLVETTRNVRVFQGQDGLGMTLIGKNPVTIQEVEKDGPAYAAGLREGDAIRAVNGEECTSLSHVEVIHLIREALLSQRRDWHPVERPLDPIPDIEGGEIVRAAHTRGPHKTKKMTFLMEI</sequence>
<dbReference type="PROSITE" id="PS50106">
    <property type="entry name" value="PDZ"/>
    <property type="match status" value="1"/>
</dbReference>
<dbReference type="GO" id="GO:0001664">
    <property type="term" value="F:G protein-coupled receptor binding"/>
    <property type="evidence" value="ECO:0007669"/>
    <property type="project" value="TreeGrafter"/>
</dbReference>
<evidence type="ECO:0000259" key="1">
    <source>
        <dbReference type="PROSITE" id="PS50010"/>
    </source>
</evidence>
<dbReference type="STRING" id="946362.F2TXL7"/>
<dbReference type="KEGG" id="sre:PTSG_00833"/>
<dbReference type="GeneID" id="16078896"/>
<dbReference type="SUPFAM" id="SSF48065">
    <property type="entry name" value="DBL homology domain (DH-domain)"/>
    <property type="match status" value="1"/>
</dbReference>
<dbReference type="Pfam" id="PF00621">
    <property type="entry name" value="RhoGEF"/>
    <property type="match status" value="1"/>
</dbReference>
<feature type="domain" description="PDZ" evidence="2">
    <location>
        <begin position="412"/>
        <end position="477"/>
    </location>
</feature>
<dbReference type="GO" id="GO:0005737">
    <property type="term" value="C:cytoplasm"/>
    <property type="evidence" value="ECO:0007669"/>
    <property type="project" value="TreeGrafter"/>
</dbReference>
<evidence type="ECO:0000259" key="2">
    <source>
        <dbReference type="PROSITE" id="PS50106"/>
    </source>
</evidence>
<dbReference type="InterPro" id="IPR035899">
    <property type="entry name" value="DBL_dom_sf"/>
</dbReference>
<accession>F2TXL7</accession>
<dbReference type="SUPFAM" id="SSF50156">
    <property type="entry name" value="PDZ domain-like"/>
    <property type="match status" value="1"/>
</dbReference>
<dbReference type="EMBL" id="GL832956">
    <property type="protein sequence ID" value="EGD76126.1"/>
    <property type="molecule type" value="Genomic_DNA"/>
</dbReference>
<protein>
    <recommendedName>
        <fullName evidence="5">PDZ domain-containing protein</fullName>
    </recommendedName>
</protein>
<dbReference type="InterPro" id="IPR001478">
    <property type="entry name" value="PDZ"/>
</dbReference>
<dbReference type="SMART" id="SM00228">
    <property type="entry name" value="PDZ"/>
    <property type="match status" value="1"/>
</dbReference>
<dbReference type="OMA" id="NEAVREC"/>
<dbReference type="InterPro" id="IPR011993">
    <property type="entry name" value="PH-like_dom_sf"/>
</dbReference>
<evidence type="ECO:0000313" key="3">
    <source>
        <dbReference type="EMBL" id="EGD76126.1"/>
    </source>
</evidence>
<dbReference type="eggNOG" id="KOG4305">
    <property type="taxonomic scope" value="Eukaryota"/>
</dbReference>
<proteinExistence type="predicted"/>
<evidence type="ECO:0000313" key="4">
    <source>
        <dbReference type="Proteomes" id="UP000007799"/>
    </source>
</evidence>
<feature type="domain" description="DH" evidence="1">
    <location>
        <begin position="1"/>
        <end position="158"/>
    </location>
</feature>
<keyword evidence="4" id="KW-1185">Reference proteome</keyword>
<dbReference type="PANTHER" id="PTHR45872">
    <property type="entry name" value="RHO GUANINE NUCLEOTIDE EXCHANGE FACTOR 2, ISOFORM D"/>
    <property type="match status" value="1"/>
</dbReference>
<organism evidence="4">
    <name type="scientific">Salpingoeca rosetta (strain ATCC 50818 / BSB-021)</name>
    <dbReference type="NCBI Taxonomy" id="946362"/>
    <lineage>
        <taxon>Eukaryota</taxon>
        <taxon>Choanoflagellata</taxon>
        <taxon>Craspedida</taxon>
        <taxon>Salpingoecidae</taxon>
        <taxon>Salpingoeca</taxon>
    </lineage>
</organism>
<dbReference type="InterPro" id="IPR036034">
    <property type="entry name" value="PDZ_sf"/>
</dbReference>
<dbReference type="Gene3D" id="2.30.29.30">
    <property type="entry name" value="Pleckstrin-homology domain (PH domain)/Phosphotyrosine-binding domain (PTB)"/>
    <property type="match status" value="1"/>
</dbReference>
<gene>
    <name evidence="3" type="ORF">PTSG_00833</name>
</gene>
<dbReference type="Pfam" id="PF00595">
    <property type="entry name" value="PDZ"/>
    <property type="match status" value="1"/>
</dbReference>
<dbReference type="PROSITE" id="PS50010">
    <property type="entry name" value="DH_2"/>
    <property type="match status" value="1"/>
</dbReference>
<dbReference type="AlphaFoldDB" id="F2TXL7"/>
<dbReference type="SUPFAM" id="SSF50729">
    <property type="entry name" value="PH domain-like"/>
    <property type="match status" value="1"/>
</dbReference>
<name>F2TXL7_SALR5</name>
<reference evidence="3" key="1">
    <citation type="submission" date="2009-08" db="EMBL/GenBank/DDBJ databases">
        <title>Annotation of Salpingoeca rosetta.</title>
        <authorList>
            <consortium name="The Broad Institute Genome Sequencing Platform"/>
            <person name="Russ C."/>
            <person name="Cuomo C."/>
            <person name="Burger G."/>
            <person name="Gray M.W."/>
            <person name="Holland P.W.H."/>
            <person name="King N."/>
            <person name="Lang F.B.F."/>
            <person name="Roger A.J."/>
            <person name="Ruiz-Trillo I."/>
            <person name="Young S.K."/>
            <person name="Zeng Q."/>
            <person name="Gargeya S."/>
            <person name="Alvarado L."/>
            <person name="Berlin A."/>
            <person name="Chapman S.B."/>
            <person name="Chen Z."/>
            <person name="Freedman E."/>
            <person name="Gellesch M."/>
            <person name="Goldberg J."/>
            <person name="Griggs A."/>
            <person name="Gujja S."/>
            <person name="Heilman E."/>
            <person name="Heiman D."/>
            <person name="Howarth C."/>
            <person name="Mehta T."/>
            <person name="Neiman D."/>
            <person name="Pearson M."/>
            <person name="Roberts A."/>
            <person name="Saif S."/>
            <person name="Shea T."/>
            <person name="Shenoy N."/>
            <person name="Sisk P."/>
            <person name="Stolte C."/>
            <person name="Sykes S."/>
            <person name="White J."/>
            <person name="Yandava C."/>
            <person name="Haas B."/>
            <person name="Nusbaum C."/>
            <person name="Birren B."/>
        </authorList>
    </citation>
    <scope>NUCLEOTIDE SEQUENCE [LARGE SCALE GENOMIC DNA]</scope>
    <source>
        <strain evidence="3">ATCC 50818</strain>
    </source>
</reference>
<dbReference type="RefSeq" id="XP_004998301.1">
    <property type="nucleotide sequence ID" value="XM_004998244.1"/>
</dbReference>
<dbReference type="OrthoDB" id="2272012at2759"/>